<dbReference type="Proteomes" id="UP001139158">
    <property type="component" value="Unassembled WGS sequence"/>
</dbReference>
<evidence type="ECO:0000256" key="1">
    <source>
        <dbReference type="ARBA" id="ARBA00022679"/>
    </source>
</evidence>
<feature type="domain" description="Methyltransferase" evidence="2">
    <location>
        <begin position="40"/>
        <end position="87"/>
    </location>
</feature>
<dbReference type="Gene3D" id="3.40.50.150">
    <property type="entry name" value="Vaccinia Virus protein VP39"/>
    <property type="match status" value="2"/>
</dbReference>
<dbReference type="GO" id="GO:0008168">
    <property type="term" value="F:methyltransferase activity"/>
    <property type="evidence" value="ECO:0007669"/>
    <property type="project" value="UniProtKB-KW"/>
</dbReference>
<dbReference type="EMBL" id="JAJFZV010000004">
    <property type="protein sequence ID" value="MCC3297223.1"/>
    <property type="molecule type" value="Genomic_DNA"/>
</dbReference>
<reference evidence="3" key="1">
    <citation type="submission" date="2021-10" db="EMBL/GenBank/DDBJ databases">
        <title>Novel species in genus Arthrobacter.</title>
        <authorList>
            <person name="Liu Y."/>
        </authorList>
    </citation>
    <scope>NUCLEOTIDE SEQUENCE</scope>
    <source>
        <strain evidence="3">Zg-Y453</strain>
    </source>
</reference>
<name>A0A9X1SBF9_9MICC</name>
<sequence length="152" mass="15897">MPDAIFSHPRLAGVYDALEGDRSDLDTYLDLAAEARVNAVLDVGCGTGTLACLLAARGVAVLGVDPAPASVEVARSKPGAGSVRWIHTCLRPGGMFAFETHSDGGRLDSTSTLRFRTQGALRSTLAEAGFGAVEIRDLPYAPNRGWLVLATA</sequence>
<dbReference type="GO" id="GO:0032259">
    <property type="term" value="P:methylation"/>
    <property type="evidence" value="ECO:0007669"/>
    <property type="project" value="UniProtKB-KW"/>
</dbReference>
<evidence type="ECO:0000259" key="2">
    <source>
        <dbReference type="Pfam" id="PF13649"/>
    </source>
</evidence>
<gene>
    <name evidence="3" type="ORF">LJ757_05305</name>
</gene>
<dbReference type="SUPFAM" id="SSF53335">
    <property type="entry name" value="S-adenosyl-L-methionine-dependent methyltransferases"/>
    <property type="match status" value="1"/>
</dbReference>
<dbReference type="Pfam" id="PF13649">
    <property type="entry name" value="Methyltransf_25"/>
    <property type="match status" value="1"/>
</dbReference>
<keyword evidence="3" id="KW-0489">Methyltransferase</keyword>
<keyword evidence="4" id="KW-1185">Reference proteome</keyword>
<evidence type="ECO:0000313" key="3">
    <source>
        <dbReference type="EMBL" id="MCC3297223.1"/>
    </source>
</evidence>
<evidence type="ECO:0000313" key="4">
    <source>
        <dbReference type="Proteomes" id="UP001139158"/>
    </source>
</evidence>
<dbReference type="InterPro" id="IPR029063">
    <property type="entry name" value="SAM-dependent_MTases_sf"/>
</dbReference>
<protein>
    <submittedName>
        <fullName evidence="3">Methyltransferase domain-containing protein</fullName>
    </submittedName>
</protein>
<dbReference type="PANTHER" id="PTHR43861">
    <property type="entry name" value="TRANS-ACONITATE 2-METHYLTRANSFERASE-RELATED"/>
    <property type="match status" value="1"/>
</dbReference>
<dbReference type="CDD" id="cd02440">
    <property type="entry name" value="AdoMet_MTases"/>
    <property type="match status" value="1"/>
</dbReference>
<accession>A0A9X1SBF9</accession>
<comment type="caution">
    <text evidence="3">The sequence shown here is derived from an EMBL/GenBank/DDBJ whole genome shotgun (WGS) entry which is preliminary data.</text>
</comment>
<dbReference type="InterPro" id="IPR041698">
    <property type="entry name" value="Methyltransf_25"/>
</dbReference>
<keyword evidence="1" id="KW-0808">Transferase</keyword>
<dbReference type="AlphaFoldDB" id="A0A9X1SBF9"/>
<proteinExistence type="predicted"/>
<dbReference type="RefSeq" id="WP_227895008.1">
    <property type="nucleotide sequence ID" value="NZ_CP099466.1"/>
</dbReference>
<organism evidence="3 4">
    <name type="scientific">Arthrobacter caoxuetaonis</name>
    <dbReference type="NCBI Taxonomy" id="2886935"/>
    <lineage>
        <taxon>Bacteria</taxon>
        <taxon>Bacillati</taxon>
        <taxon>Actinomycetota</taxon>
        <taxon>Actinomycetes</taxon>
        <taxon>Micrococcales</taxon>
        <taxon>Micrococcaceae</taxon>
        <taxon>Arthrobacter</taxon>
    </lineage>
</organism>